<dbReference type="HOGENOM" id="CLU_1845676_0_0_1"/>
<dbReference type="InParanoid" id="A0A0C3CVE6"/>
<keyword evidence="3" id="KW-1185">Reference proteome</keyword>
<dbReference type="Gene3D" id="3.40.50.1820">
    <property type="entry name" value="alpha/beta hydrolase"/>
    <property type="match status" value="1"/>
</dbReference>
<dbReference type="InterPro" id="IPR029058">
    <property type="entry name" value="AB_hydrolase_fold"/>
</dbReference>
<dbReference type="PANTHER" id="PTHR34853:SF5">
    <property type="entry name" value="LIP-DOMAIN-CONTAINING PROTEIN-RELATED"/>
    <property type="match status" value="1"/>
</dbReference>
<keyword evidence="1" id="KW-0378">Hydrolase</keyword>
<proteinExistence type="predicted"/>
<dbReference type="PANTHER" id="PTHR34853">
    <property type="match status" value="1"/>
</dbReference>
<name>A0A0C3CVE6_OIDMZ</name>
<organism evidence="2 3">
    <name type="scientific">Oidiodendron maius (strain Zn)</name>
    <dbReference type="NCBI Taxonomy" id="913774"/>
    <lineage>
        <taxon>Eukaryota</taxon>
        <taxon>Fungi</taxon>
        <taxon>Dikarya</taxon>
        <taxon>Ascomycota</taxon>
        <taxon>Pezizomycotina</taxon>
        <taxon>Leotiomycetes</taxon>
        <taxon>Leotiomycetes incertae sedis</taxon>
        <taxon>Myxotrichaceae</taxon>
        <taxon>Oidiodendron</taxon>
    </lineage>
</organism>
<accession>A0A0C3CVE6</accession>
<dbReference type="Proteomes" id="UP000054321">
    <property type="component" value="Unassembled WGS sequence"/>
</dbReference>
<dbReference type="Pfam" id="PF03583">
    <property type="entry name" value="LIP"/>
    <property type="match status" value="1"/>
</dbReference>
<reference evidence="2 3" key="1">
    <citation type="submission" date="2014-04" db="EMBL/GenBank/DDBJ databases">
        <authorList>
            <consortium name="DOE Joint Genome Institute"/>
            <person name="Kuo A."/>
            <person name="Martino E."/>
            <person name="Perotto S."/>
            <person name="Kohler A."/>
            <person name="Nagy L.G."/>
            <person name="Floudas D."/>
            <person name="Copeland A."/>
            <person name="Barry K.W."/>
            <person name="Cichocki N."/>
            <person name="Veneault-Fourrey C."/>
            <person name="LaButti K."/>
            <person name="Lindquist E.A."/>
            <person name="Lipzen A."/>
            <person name="Lundell T."/>
            <person name="Morin E."/>
            <person name="Murat C."/>
            <person name="Sun H."/>
            <person name="Tunlid A."/>
            <person name="Henrissat B."/>
            <person name="Grigoriev I.V."/>
            <person name="Hibbett D.S."/>
            <person name="Martin F."/>
            <person name="Nordberg H.P."/>
            <person name="Cantor M.N."/>
            <person name="Hua S.X."/>
        </authorList>
    </citation>
    <scope>NUCLEOTIDE SEQUENCE [LARGE SCALE GENOMIC DNA]</scope>
    <source>
        <strain evidence="2 3">Zn</strain>
    </source>
</reference>
<protein>
    <submittedName>
        <fullName evidence="2">Uncharacterized protein</fullName>
    </submittedName>
</protein>
<reference evidence="3" key="2">
    <citation type="submission" date="2015-01" db="EMBL/GenBank/DDBJ databases">
        <title>Evolutionary Origins and Diversification of the Mycorrhizal Mutualists.</title>
        <authorList>
            <consortium name="DOE Joint Genome Institute"/>
            <consortium name="Mycorrhizal Genomics Consortium"/>
            <person name="Kohler A."/>
            <person name="Kuo A."/>
            <person name="Nagy L.G."/>
            <person name="Floudas D."/>
            <person name="Copeland A."/>
            <person name="Barry K.W."/>
            <person name="Cichocki N."/>
            <person name="Veneault-Fourrey C."/>
            <person name="LaButti K."/>
            <person name="Lindquist E.A."/>
            <person name="Lipzen A."/>
            <person name="Lundell T."/>
            <person name="Morin E."/>
            <person name="Murat C."/>
            <person name="Riley R."/>
            <person name="Ohm R."/>
            <person name="Sun H."/>
            <person name="Tunlid A."/>
            <person name="Henrissat B."/>
            <person name="Grigoriev I.V."/>
            <person name="Hibbett D.S."/>
            <person name="Martin F."/>
        </authorList>
    </citation>
    <scope>NUCLEOTIDE SEQUENCE [LARGE SCALE GENOMIC DNA]</scope>
    <source>
        <strain evidence="3">Zn</strain>
    </source>
</reference>
<gene>
    <name evidence="2" type="ORF">OIDMADRAFT_35489</name>
</gene>
<sequence length="139" mass="15032">MWGYARSALASERAAELRPTYAPELNFIGAAIGSVTPSVISVLNTVNGGEHAGLIPAAILGLTNALPELMTFVDEHLDPMTVAYFERPLNTDALVKKLYSQEAGLEYVRDLPRDHTLEAITGSGDAFTFLRNHFNGVPC</sequence>
<dbReference type="AlphaFoldDB" id="A0A0C3CVE6"/>
<evidence type="ECO:0000256" key="1">
    <source>
        <dbReference type="ARBA" id="ARBA00022801"/>
    </source>
</evidence>
<dbReference type="InterPro" id="IPR005152">
    <property type="entry name" value="Lipase_secreted"/>
</dbReference>
<dbReference type="Gene3D" id="1.10.260.130">
    <property type="match status" value="1"/>
</dbReference>
<dbReference type="EMBL" id="KN832893">
    <property type="protein sequence ID" value="KIM93662.1"/>
    <property type="molecule type" value="Genomic_DNA"/>
</dbReference>
<evidence type="ECO:0000313" key="2">
    <source>
        <dbReference type="EMBL" id="KIM93662.1"/>
    </source>
</evidence>
<dbReference type="GO" id="GO:0004806">
    <property type="term" value="F:triacylglycerol lipase activity"/>
    <property type="evidence" value="ECO:0007669"/>
    <property type="project" value="InterPro"/>
</dbReference>
<dbReference type="GO" id="GO:0016042">
    <property type="term" value="P:lipid catabolic process"/>
    <property type="evidence" value="ECO:0007669"/>
    <property type="project" value="InterPro"/>
</dbReference>
<evidence type="ECO:0000313" key="3">
    <source>
        <dbReference type="Proteomes" id="UP000054321"/>
    </source>
</evidence>